<dbReference type="CDD" id="cd11614">
    <property type="entry name" value="SAF_CpaB_FlgA_like"/>
    <property type="match status" value="1"/>
</dbReference>
<dbReference type="InterPro" id="IPR013974">
    <property type="entry name" value="SAF"/>
</dbReference>
<dbReference type="InterPro" id="IPR017592">
    <property type="entry name" value="Pilus_assmbl_Flp-typ_CpaB"/>
</dbReference>
<dbReference type="SMART" id="SM00858">
    <property type="entry name" value="SAF"/>
    <property type="match status" value="1"/>
</dbReference>
<evidence type="ECO:0000259" key="1">
    <source>
        <dbReference type="SMART" id="SM00858"/>
    </source>
</evidence>
<gene>
    <name evidence="2" type="primary">cpaB</name>
    <name evidence="2" type="ORF">C5689_06840</name>
</gene>
<dbReference type="Proteomes" id="UP000245137">
    <property type="component" value="Unassembled WGS sequence"/>
</dbReference>
<evidence type="ECO:0000313" key="3">
    <source>
        <dbReference type="Proteomes" id="UP000245137"/>
    </source>
</evidence>
<dbReference type="InterPro" id="IPR031571">
    <property type="entry name" value="RcpC_dom"/>
</dbReference>
<feature type="domain" description="SAF" evidence="1">
    <location>
        <begin position="44"/>
        <end position="112"/>
    </location>
</feature>
<name>A0A2U1ST35_METSR</name>
<proteinExistence type="predicted"/>
<dbReference type="AlphaFoldDB" id="A0A2U1ST35"/>
<dbReference type="OrthoDB" id="163768at2"/>
<comment type="caution">
    <text evidence="2">The sequence shown here is derived from an EMBL/GenBank/DDBJ whole genome shotgun (WGS) entry which is preliminary data.</text>
</comment>
<keyword evidence="3" id="KW-1185">Reference proteome</keyword>
<reference evidence="2 3" key="1">
    <citation type="journal article" date="2018" name="Appl. Microbiol. Biotechnol.">
        <title>Co-cultivation of the strictly anaerobic methanogen Methanosarcina barkeri with aerobic methanotrophs in an oxygen-limited membrane bioreactor.</title>
        <authorList>
            <person name="In 't Zandt M.H."/>
            <person name="van den Bosch T.J.M."/>
            <person name="Rijkers R."/>
            <person name="van Kessel M.A.H.J."/>
            <person name="Jetten M.S.M."/>
            <person name="Welte C.U."/>
        </authorList>
    </citation>
    <scope>NUCLEOTIDE SEQUENCE [LARGE SCALE GENOMIC DNA]</scope>
    <source>
        <strain evidence="2 3">DSM 17706</strain>
    </source>
</reference>
<dbReference type="RefSeq" id="WP_108916518.1">
    <property type="nucleotide sequence ID" value="NZ_BGJY01000015.1"/>
</dbReference>
<accession>A0A2U1ST35</accession>
<organism evidence="2 3">
    <name type="scientific">Methylosinus sporium</name>
    <dbReference type="NCBI Taxonomy" id="428"/>
    <lineage>
        <taxon>Bacteria</taxon>
        <taxon>Pseudomonadati</taxon>
        <taxon>Pseudomonadota</taxon>
        <taxon>Alphaproteobacteria</taxon>
        <taxon>Hyphomicrobiales</taxon>
        <taxon>Methylocystaceae</taxon>
        <taxon>Methylosinus</taxon>
    </lineage>
</organism>
<dbReference type="EMBL" id="PUIV01000006">
    <property type="protein sequence ID" value="PWB94765.1"/>
    <property type="molecule type" value="Genomic_DNA"/>
</dbReference>
<protein>
    <submittedName>
        <fullName evidence="2">Flp pilus assembly protein CpaB</fullName>
    </submittedName>
</protein>
<evidence type="ECO:0000313" key="2">
    <source>
        <dbReference type="EMBL" id="PWB94765.1"/>
    </source>
</evidence>
<dbReference type="NCBIfam" id="TIGR03177">
    <property type="entry name" value="pilus_cpaB"/>
    <property type="match status" value="1"/>
</dbReference>
<dbReference type="Pfam" id="PF16976">
    <property type="entry name" value="RcpC"/>
    <property type="match status" value="1"/>
</dbReference>
<dbReference type="Pfam" id="PF08666">
    <property type="entry name" value="SAF"/>
    <property type="match status" value="1"/>
</dbReference>
<sequence>MNKAQIVVLGVAVAAGGGAFLMMSGSAPEAPKIVQMIPTQPQTDNVLVATRDLSYGTALAEPDTNWIEWPIGAVPQGVLRKSEAPSAKEELRGSYVRNPISNGEPVRRERLVKGPTAGLMSTLLPAGHRAVAIDISPNTTAGGFILPNDHVDVMRTFRDADRGREGAADLSSEIILTNVRVMAIGPIVETKNGESVVTGATATLDLEPRQAELVILAQRTGQLALMLRSMADAHDDDKQASAADDSLTVVRFGVPTTMRTR</sequence>